<dbReference type="AlphaFoldDB" id="A0A8H7ERP7"/>
<dbReference type="PANTHER" id="PTHR47938">
    <property type="entry name" value="RESPIRATORY COMPLEX I CHAPERONE (CIA84), PUTATIVE (AFU_ORTHOLOGUE AFUA_2G06020)-RELATED"/>
    <property type="match status" value="1"/>
</dbReference>
<feature type="repeat" description="PPR" evidence="2">
    <location>
        <begin position="595"/>
        <end position="629"/>
    </location>
</feature>
<keyword evidence="1" id="KW-0677">Repeat</keyword>
<dbReference type="SUPFAM" id="SSF81901">
    <property type="entry name" value="HCP-like"/>
    <property type="match status" value="1"/>
</dbReference>
<dbReference type="OrthoDB" id="185373at2759"/>
<dbReference type="PANTHER" id="PTHR47938:SF35">
    <property type="entry name" value="PENTATRICOPEPTIDE REPEAT-CONTAINING PROTEIN 4, MITOCHONDRIAL-RELATED"/>
    <property type="match status" value="1"/>
</dbReference>
<feature type="repeat" description="PPR" evidence="2">
    <location>
        <begin position="630"/>
        <end position="664"/>
    </location>
</feature>
<dbReference type="Pfam" id="PF17177">
    <property type="entry name" value="PPR_long"/>
    <property type="match status" value="1"/>
</dbReference>
<dbReference type="GO" id="GO:0003729">
    <property type="term" value="F:mRNA binding"/>
    <property type="evidence" value="ECO:0007669"/>
    <property type="project" value="TreeGrafter"/>
</dbReference>
<dbReference type="InterPro" id="IPR011990">
    <property type="entry name" value="TPR-like_helical_dom_sf"/>
</dbReference>
<evidence type="ECO:0000256" key="1">
    <source>
        <dbReference type="ARBA" id="ARBA00022737"/>
    </source>
</evidence>
<accession>A0A8H7ERP7</accession>
<dbReference type="Gene3D" id="1.25.40.10">
    <property type="entry name" value="Tetratricopeptide repeat domain"/>
    <property type="match status" value="4"/>
</dbReference>
<reference evidence="4" key="1">
    <citation type="submission" date="2020-01" db="EMBL/GenBank/DDBJ databases">
        <title>Genome Sequencing of Three Apophysomyces-Like Fungal Strains Confirms a Novel Fungal Genus in the Mucoromycota with divergent Burkholderia-like Endosymbiotic Bacteria.</title>
        <authorList>
            <person name="Stajich J.E."/>
            <person name="Macias A.M."/>
            <person name="Carter-House D."/>
            <person name="Lovett B."/>
            <person name="Kasson L.R."/>
            <person name="Berry K."/>
            <person name="Grigoriev I."/>
            <person name="Chang Y."/>
            <person name="Spatafora J."/>
            <person name="Kasson M.T."/>
        </authorList>
    </citation>
    <scope>NUCLEOTIDE SEQUENCE</scope>
    <source>
        <strain evidence="4">NRRL A-21654</strain>
    </source>
</reference>
<feature type="repeat" description="PPR" evidence="2">
    <location>
        <begin position="667"/>
        <end position="701"/>
    </location>
</feature>
<feature type="repeat" description="PPR" evidence="2">
    <location>
        <begin position="444"/>
        <end position="478"/>
    </location>
</feature>
<dbReference type="EMBL" id="JABAYA010000029">
    <property type="protein sequence ID" value="KAF7729051.1"/>
    <property type="molecule type" value="Genomic_DNA"/>
</dbReference>
<evidence type="ECO:0000256" key="2">
    <source>
        <dbReference type="PROSITE-ProRule" id="PRU00708"/>
    </source>
</evidence>
<evidence type="ECO:0000313" key="4">
    <source>
        <dbReference type="EMBL" id="KAF7729051.1"/>
    </source>
</evidence>
<sequence length="988" mass="113163">MISVSSRRNVEVRNFLENLEETRTPPDRVEKAWMDLEKKKLQKNIPVHVSSQIDKHLRTPLVLSIHTYLAAGKTDKAWKAFESATHHPTENPIPPAIVQNLFSTLRYGVSVRHSQELQRNDDLRKRYEQRLETLLSHTQKTKYMWNARDFAVIIDLLGKIDRVDRAEVLFRNRSRYCSEPLTTLTYNKLMAAYIRRFKHVDALHRRRYLSKIETLFYDIEKSGLEPDLPTYNLMLAARVKASDLTGAERLYQKMVSTAKLSPDRMTYNIFLNGFLKDCHTESDNRVANEWMNRMIEANIVPNLRTFNNVLDGIADQVVRHARLQAREDMRRALGSVKDIYQVLVRLKHKPNTFTINALLRSYSAADDEEEMKKTIDILAIEKQGKCGCSCSCAAPEEPSAAKVRKVAPDSYTFNTLINYYLKKQDVNEAFRTYDTMLRMNITPGAVTYGSFINYYLKRGDVDEALKYYDTMQRKQIPNSMTIYNMLLHCYLERPEYSAAIEPRLRLMLAGGIREDVVSYNTRISALDLRSDPETNIDQFTELFDHMTMKEIEANKRTYNLAMAIHGTQAQSRRAIREDTISSIFDSMSSDQLKPDVITYALAIRSAVYSGNMAAAERTFKTMVKTGIRPNSYIFSHLVYGYAQLGNLDKAASVIERMSNAPFNVKPDVVTFSPLIKGYADACEFDKAYTTFRKMVDRGISADVPMYTILANMLLESPMSENEMRAITLLDSLKDGDGSRLDQAALTVLMEAHGLAGRARLEKAERLPSGSSYEQDISLRDSHAESARKLYDDIVKTGKKPDALAITTLLTSFARMKRPDAAWKFWKELDGAPLTPVHYNALLMGLTADKAWYPVARSVFETMIGRRLTGDESNVPAPDPKVVPDVVTFDIMMLGALEFDDYRSIRNIWLLPYRPSALTDTYTRHESAHRPLLIRTYYAAMNAMLYCEDKENAQKVYQEFRSIRNIPSSATLYVRRIEEIATQLELRAE</sequence>
<protein>
    <recommendedName>
        <fullName evidence="3">PROP1-like PPR domain-containing protein</fullName>
    </recommendedName>
</protein>
<feature type="repeat" description="PPR" evidence="2">
    <location>
        <begin position="801"/>
        <end position="835"/>
    </location>
</feature>
<evidence type="ECO:0000259" key="3">
    <source>
        <dbReference type="Pfam" id="PF17177"/>
    </source>
</evidence>
<organism evidence="4 5">
    <name type="scientific">Apophysomyces ossiformis</name>
    <dbReference type="NCBI Taxonomy" id="679940"/>
    <lineage>
        <taxon>Eukaryota</taxon>
        <taxon>Fungi</taxon>
        <taxon>Fungi incertae sedis</taxon>
        <taxon>Mucoromycota</taxon>
        <taxon>Mucoromycotina</taxon>
        <taxon>Mucoromycetes</taxon>
        <taxon>Mucorales</taxon>
        <taxon>Mucorineae</taxon>
        <taxon>Mucoraceae</taxon>
        <taxon>Apophysomyces</taxon>
    </lineage>
</organism>
<dbReference type="Pfam" id="PF13041">
    <property type="entry name" value="PPR_2"/>
    <property type="match status" value="2"/>
</dbReference>
<dbReference type="PROSITE" id="PS51375">
    <property type="entry name" value="PPR"/>
    <property type="match status" value="6"/>
</dbReference>
<dbReference type="InterPro" id="IPR002885">
    <property type="entry name" value="PPR_rpt"/>
</dbReference>
<name>A0A8H7ERP7_9FUNG</name>
<feature type="domain" description="PROP1-like PPR" evidence="3">
    <location>
        <begin position="617"/>
        <end position="711"/>
    </location>
</feature>
<dbReference type="NCBIfam" id="TIGR00756">
    <property type="entry name" value="PPR"/>
    <property type="match status" value="4"/>
</dbReference>
<dbReference type="GO" id="GO:0005739">
    <property type="term" value="C:mitochondrion"/>
    <property type="evidence" value="ECO:0007669"/>
    <property type="project" value="TreeGrafter"/>
</dbReference>
<gene>
    <name evidence="4" type="ORF">EC973_005082</name>
</gene>
<keyword evidence="5" id="KW-1185">Reference proteome</keyword>
<dbReference type="InterPro" id="IPR033443">
    <property type="entry name" value="PROP1-like_PPR_dom"/>
</dbReference>
<proteinExistence type="predicted"/>
<evidence type="ECO:0000313" key="5">
    <source>
        <dbReference type="Proteomes" id="UP000605846"/>
    </source>
</evidence>
<dbReference type="Proteomes" id="UP000605846">
    <property type="component" value="Unassembled WGS sequence"/>
</dbReference>
<comment type="caution">
    <text evidence="4">The sequence shown here is derived from an EMBL/GenBank/DDBJ whole genome shotgun (WGS) entry which is preliminary data.</text>
</comment>
<feature type="repeat" description="PPR" evidence="2">
    <location>
        <begin position="409"/>
        <end position="443"/>
    </location>
</feature>
<dbReference type="GO" id="GO:0140053">
    <property type="term" value="P:mitochondrial gene expression"/>
    <property type="evidence" value="ECO:0007669"/>
    <property type="project" value="TreeGrafter"/>
</dbReference>